<dbReference type="EMBL" id="CP045737">
    <property type="protein sequence ID" value="QGG43179.1"/>
    <property type="molecule type" value="Genomic_DNA"/>
</dbReference>
<gene>
    <name evidence="1" type="ORF">GEV26_05355</name>
</gene>
<evidence type="ECO:0000313" key="1">
    <source>
        <dbReference type="EMBL" id="QGG43179.1"/>
    </source>
</evidence>
<dbReference type="AlphaFoldDB" id="A0A5Q2MML3"/>
<keyword evidence="2" id="KW-1185">Reference proteome</keyword>
<accession>A0A5Q2MML3</accession>
<dbReference type="KEGG" id="aef:GEV26_05355"/>
<protein>
    <submittedName>
        <fullName evidence="1">Uncharacterized protein</fullName>
    </submittedName>
</protein>
<name>A0A5Q2MML3_9ACTN</name>
<proteinExistence type="predicted"/>
<sequence>MKGAWYLTRYPEVVSTGLSPALHYLRVGAAQHKDPGPAFNTRKYLAQHPDLPRDVNPLVHFHAANPGPAA</sequence>
<evidence type="ECO:0000313" key="2">
    <source>
        <dbReference type="Proteomes" id="UP000392064"/>
    </source>
</evidence>
<reference evidence="1 2" key="1">
    <citation type="submission" date="2019-11" db="EMBL/GenBank/DDBJ databases">
        <authorList>
            <person name="Li J."/>
        </authorList>
    </citation>
    <scope>NUCLEOTIDE SEQUENCE [LARGE SCALE GENOMIC DNA]</scope>
    <source>
        <strain evidence="1 2">MF47</strain>
    </source>
</reference>
<dbReference type="Proteomes" id="UP000392064">
    <property type="component" value="Chromosome"/>
</dbReference>
<organism evidence="1 2">
    <name type="scientific">Aeromicrobium yanjiei</name>
    <dbReference type="NCBI Taxonomy" id="2662028"/>
    <lineage>
        <taxon>Bacteria</taxon>
        <taxon>Bacillati</taxon>
        <taxon>Actinomycetota</taxon>
        <taxon>Actinomycetes</taxon>
        <taxon>Propionibacteriales</taxon>
        <taxon>Nocardioidaceae</taxon>
        <taxon>Aeromicrobium</taxon>
    </lineage>
</organism>